<evidence type="ECO:0000313" key="1">
    <source>
        <dbReference type="Ensembl" id="ENSPCEP00000001136.1"/>
    </source>
</evidence>
<keyword evidence="2" id="KW-1185">Reference proteome</keyword>
<protein>
    <submittedName>
        <fullName evidence="1">Uncharacterized protein</fullName>
    </submittedName>
</protein>
<organism evidence="1 2">
    <name type="scientific">Pelusios castaneus</name>
    <name type="common">West African mud turtle</name>
    <dbReference type="NCBI Taxonomy" id="367368"/>
    <lineage>
        <taxon>Eukaryota</taxon>
        <taxon>Metazoa</taxon>
        <taxon>Chordata</taxon>
        <taxon>Craniata</taxon>
        <taxon>Vertebrata</taxon>
        <taxon>Euteleostomi</taxon>
        <taxon>Archelosauria</taxon>
        <taxon>Testudinata</taxon>
        <taxon>Testudines</taxon>
        <taxon>Pleurodira</taxon>
        <taxon>Pelomedusidae</taxon>
        <taxon>Pelusios</taxon>
    </lineage>
</organism>
<proteinExistence type="predicted"/>
<name>A0A8C8R796_9SAUR</name>
<accession>A0A8C8R796</accession>
<dbReference type="AlphaFoldDB" id="A0A8C8R796"/>
<sequence>MFKRDGLEHSYCAASGEILGLVQNKLKRKHLPRMFSLIKNESWQFEDNQIPS</sequence>
<dbReference type="Proteomes" id="UP000694393">
    <property type="component" value="Unplaced"/>
</dbReference>
<evidence type="ECO:0000313" key="2">
    <source>
        <dbReference type="Proteomes" id="UP000694393"/>
    </source>
</evidence>
<reference evidence="1" key="1">
    <citation type="submission" date="2025-08" db="UniProtKB">
        <authorList>
            <consortium name="Ensembl"/>
        </authorList>
    </citation>
    <scope>IDENTIFICATION</scope>
</reference>
<dbReference type="Ensembl" id="ENSPCET00000001175.1">
    <property type="protein sequence ID" value="ENSPCEP00000001136.1"/>
    <property type="gene ID" value="ENSPCEG00000000948.1"/>
</dbReference>
<reference evidence="1" key="2">
    <citation type="submission" date="2025-09" db="UniProtKB">
        <authorList>
            <consortium name="Ensembl"/>
        </authorList>
    </citation>
    <scope>IDENTIFICATION</scope>
</reference>